<dbReference type="SUPFAM" id="SSF48452">
    <property type="entry name" value="TPR-like"/>
    <property type="match status" value="1"/>
</dbReference>
<accession>A0A9X3EZV8</accession>
<evidence type="ECO:0008006" key="3">
    <source>
        <dbReference type="Google" id="ProtNLM"/>
    </source>
</evidence>
<name>A0A9X3EZV8_9BACT</name>
<sequence length="293" mass="31999">MQALIAHILGLLPRGDHRLVWSLILSEMPPDFAAELAEPLLCAAHDPRVRIVLRVDHAPTGIFEFAQSWPDEHVLAYRLELPAGDDVASATLTAQNPESPAEARVRALMELAYLDFGHGRLADAEQKFRGCAKFYALAQNGPLEALALAGVADILRARNNLSAARLTYETALLKIAPTQGFPVTLQIAVALADTCMSLQRFADAEGAYRLADALADALLRPHIRADVQESLGACRLAQRDEAGAVQIWTRAAELCRAITYPKRLHSLLARLAVHHGQLEGQVVHTRLPEVRPC</sequence>
<keyword evidence="2" id="KW-1185">Reference proteome</keyword>
<evidence type="ECO:0000313" key="2">
    <source>
        <dbReference type="Proteomes" id="UP001150924"/>
    </source>
</evidence>
<dbReference type="RefSeq" id="WP_267777275.1">
    <property type="nucleotide sequence ID" value="NZ_JAPNKE010000002.1"/>
</dbReference>
<comment type="caution">
    <text evidence="1">The sequence shown here is derived from an EMBL/GenBank/DDBJ whole genome shotgun (WGS) entry which is preliminary data.</text>
</comment>
<dbReference type="Proteomes" id="UP001150924">
    <property type="component" value="Unassembled WGS sequence"/>
</dbReference>
<dbReference type="AlphaFoldDB" id="A0A9X3EZV8"/>
<proteinExistence type="predicted"/>
<gene>
    <name evidence="1" type="ORF">OV079_49250</name>
</gene>
<organism evidence="1 2">
    <name type="scientific">Nannocystis pusilla</name>
    <dbReference type="NCBI Taxonomy" id="889268"/>
    <lineage>
        <taxon>Bacteria</taxon>
        <taxon>Pseudomonadati</taxon>
        <taxon>Myxococcota</taxon>
        <taxon>Polyangia</taxon>
        <taxon>Nannocystales</taxon>
        <taxon>Nannocystaceae</taxon>
        <taxon>Nannocystis</taxon>
    </lineage>
</organism>
<dbReference type="EMBL" id="JAPNKE010000002">
    <property type="protein sequence ID" value="MCY1013387.1"/>
    <property type="molecule type" value="Genomic_DNA"/>
</dbReference>
<reference evidence="1" key="1">
    <citation type="submission" date="2022-11" db="EMBL/GenBank/DDBJ databases">
        <title>Minimal conservation of predation-associated metabolite biosynthetic gene clusters underscores biosynthetic potential of Myxococcota including descriptions for ten novel species: Archangium lansinium sp. nov., Myxococcus landrumus sp. nov., Nannocystis bai.</title>
        <authorList>
            <person name="Ahearne A."/>
            <person name="Stevens C."/>
            <person name="Phillips K."/>
        </authorList>
    </citation>
    <scope>NUCLEOTIDE SEQUENCE</scope>
    <source>
        <strain evidence="1">Na p29</strain>
    </source>
</reference>
<dbReference type="InterPro" id="IPR011990">
    <property type="entry name" value="TPR-like_helical_dom_sf"/>
</dbReference>
<protein>
    <recommendedName>
        <fullName evidence="3">MalT-like TPR region domain-containing protein</fullName>
    </recommendedName>
</protein>
<dbReference type="Gene3D" id="1.25.40.10">
    <property type="entry name" value="Tetratricopeptide repeat domain"/>
    <property type="match status" value="1"/>
</dbReference>
<evidence type="ECO:0000313" key="1">
    <source>
        <dbReference type="EMBL" id="MCY1013387.1"/>
    </source>
</evidence>